<dbReference type="GO" id="GO:0046872">
    <property type="term" value="F:metal ion binding"/>
    <property type="evidence" value="ECO:0007669"/>
    <property type="project" value="UniProtKB-KW"/>
</dbReference>
<feature type="active site" description="Charge relay system" evidence="9">
    <location>
        <position position="133"/>
    </location>
</feature>
<evidence type="ECO:0000256" key="5">
    <source>
        <dbReference type="ARBA" id="ARBA00022723"/>
    </source>
</evidence>
<evidence type="ECO:0000256" key="10">
    <source>
        <dbReference type="PIRSR" id="PIRSR006113-2"/>
    </source>
</evidence>
<feature type="binding site" evidence="10">
    <location>
        <position position="44"/>
    </location>
    <ligand>
        <name>Zn(2+)</name>
        <dbReference type="ChEBI" id="CHEBI:29105"/>
    </ligand>
</feature>
<dbReference type="STRING" id="13706.A0A1X2HHQ4"/>
<evidence type="ECO:0000256" key="3">
    <source>
        <dbReference type="ARBA" id="ARBA00013100"/>
    </source>
</evidence>
<evidence type="ECO:0000256" key="8">
    <source>
        <dbReference type="ARBA" id="ARBA00023239"/>
    </source>
</evidence>
<feature type="binding site" evidence="10">
    <location>
        <position position="17"/>
    </location>
    <ligand>
        <name>Zn(2+)</name>
        <dbReference type="ChEBI" id="CHEBI:29105"/>
    </ligand>
</feature>
<evidence type="ECO:0000256" key="1">
    <source>
        <dbReference type="ARBA" id="ARBA00005126"/>
    </source>
</evidence>
<dbReference type="PANTHER" id="PTHR12589">
    <property type="entry name" value="PYRUVOYL TETRAHYDROBIOPTERIN SYNTHASE"/>
    <property type="match status" value="1"/>
</dbReference>
<evidence type="ECO:0000256" key="7">
    <source>
        <dbReference type="ARBA" id="ARBA00023007"/>
    </source>
</evidence>
<evidence type="ECO:0000256" key="6">
    <source>
        <dbReference type="ARBA" id="ARBA00022833"/>
    </source>
</evidence>
<keyword evidence="6 10" id="KW-0862">Zinc</keyword>
<gene>
    <name evidence="11" type="ORF">BCR43DRAFT_490671</name>
</gene>
<dbReference type="EC" id="4.2.3.12" evidence="3"/>
<dbReference type="PIRSF" id="PIRSF006113">
    <property type="entry name" value="PTP_synth"/>
    <property type="match status" value="1"/>
</dbReference>
<dbReference type="FunFam" id="3.30.479.10:FF:000003">
    <property type="entry name" value="6-pyruvoyl tetrahydrobiopterin synthase"/>
    <property type="match status" value="1"/>
</dbReference>
<evidence type="ECO:0000256" key="4">
    <source>
        <dbReference type="ARBA" id="ARBA00015587"/>
    </source>
</evidence>
<feature type="active site" description="Proton acceptor" evidence="9">
    <location>
        <position position="36"/>
    </location>
</feature>
<dbReference type="AlphaFoldDB" id="A0A1X2HHQ4"/>
<dbReference type="GO" id="GO:0006729">
    <property type="term" value="P:tetrahydrobiopterin biosynthetic process"/>
    <property type="evidence" value="ECO:0007669"/>
    <property type="project" value="UniProtKB-UniPathway"/>
</dbReference>
<dbReference type="OrthoDB" id="14045at2759"/>
<proteinExistence type="inferred from homology"/>
<reference evidence="11 12" key="1">
    <citation type="submission" date="2016-07" db="EMBL/GenBank/DDBJ databases">
        <title>Pervasive Adenine N6-methylation of Active Genes in Fungi.</title>
        <authorList>
            <consortium name="DOE Joint Genome Institute"/>
            <person name="Mondo S.J."/>
            <person name="Dannebaum R.O."/>
            <person name="Kuo R.C."/>
            <person name="Labutti K."/>
            <person name="Haridas S."/>
            <person name="Kuo A."/>
            <person name="Salamov A."/>
            <person name="Ahrendt S.R."/>
            <person name="Lipzen A."/>
            <person name="Sullivan W."/>
            <person name="Andreopoulos W.B."/>
            <person name="Clum A."/>
            <person name="Lindquist E."/>
            <person name="Daum C."/>
            <person name="Ramamoorthy G.K."/>
            <person name="Gryganskyi A."/>
            <person name="Culley D."/>
            <person name="Magnuson J.K."/>
            <person name="James T.Y."/>
            <person name="O'Malley M.A."/>
            <person name="Stajich J.E."/>
            <person name="Spatafora J.W."/>
            <person name="Visel A."/>
            <person name="Grigoriev I.V."/>
        </authorList>
    </citation>
    <scope>NUCLEOTIDE SEQUENCE [LARGE SCALE GENOMIC DNA]</scope>
    <source>
        <strain evidence="11 12">NRRL 2496</strain>
    </source>
</reference>
<dbReference type="OMA" id="HFNAAHK"/>
<dbReference type="Proteomes" id="UP000242180">
    <property type="component" value="Unassembled WGS sequence"/>
</dbReference>
<dbReference type="Pfam" id="PF01242">
    <property type="entry name" value="PTPS"/>
    <property type="match status" value="1"/>
</dbReference>
<keyword evidence="7" id="KW-0783">Tetrahydrobiopterin biosynthesis</keyword>
<dbReference type="GO" id="GO:0005739">
    <property type="term" value="C:mitochondrion"/>
    <property type="evidence" value="ECO:0007669"/>
    <property type="project" value="TreeGrafter"/>
</dbReference>
<evidence type="ECO:0000313" key="11">
    <source>
        <dbReference type="EMBL" id="ORY97976.1"/>
    </source>
</evidence>
<keyword evidence="8" id="KW-0456">Lyase</keyword>
<dbReference type="InterPro" id="IPR022469">
    <property type="entry name" value="PTPS_His_AS"/>
</dbReference>
<keyword evidence="12" id="KW-1185">Reference proteome</keyword>
<dbReference type="EMBL" id="MCGN01000004">
    <property type="protein sequence ID" value="ORY97976.1"/>
    <property type="molecule type" value="Genomic_DNA"/>
</dbReference>
<dbReference type="InterPro" id="IPR007115">
    <property type="entry name" value="6-PTP_synth/QueD"/>
</dbReference>
<dbReference type="Gene3D" id="3.30.479.10">
    <property type="entry name" value="6-pyruvoyl tetrahydropterin synthase/QueD"/>
    <property type="match status" value="1"/>
</dbReference>
<protein>
    <recommendedName>
        <fullName evidence="4">6-pyruvoyl tetrahydrobiopterin synthase</fullName>
        <ecNumber evidence="3">4.2.3.12</ecNumber>
    </recommendedName>
</protein>
<sequence length="155" mass="17892">MAPISYLTRTESFSAAHRLHSPLLSDAENHALYGKCNHPNFHGHNYKVEITLRGQIDPVTGMVMNMVDLKECIRTSILDKLDHKNLDADVTYFQERPSTTENLAVYIWDSFEAVFKQHPARYRVRLYRVKIHETERNSVEYMGEESAETNGNHAV</sequence>
<evidence type="ECO:0000313" key="12">
    <source>
        <dbReference type="Proteomes" id="UP000242180"/>
    </source>
</evidence>
<evidence type="ECO:0000256" key="2">
    <source>
        <dbReference type="ARBA" id="ARBA00009164"/>
    </source>
</evidence>
<comment type="similarity">
    <text evidence="2">Belongs to the PTPS family.</text>
</comment>
<evidence type="ECO:0000256" key="9">
    <source>
        <dbReference type="PIRSR" id="PIRSR006113-1"/>
    </source>
</evidence>
<comment type="pathway">
    <text evidence="1">Cofactor biosynthesis; tetrahydrobiopterin biosynthesis; tetrahydrobiopterin from 7,8-dihydroneopterin triphosphate: step 1/3.</text>
</comment>
<comment type="cofactor">
    <cofactor evidence="10">
        <name>Zn(2+)</name>
        <dbReference type="ChEBI" id="CHEBI:29105"/>
    </cofactor>
    <text evidence="10">Binds 1 zinc ion per subunit.</text>
</comment>
<dbReference type="PANTHER" id="PTHR12589:SF7">
    <property type="entry name" value="6-PYRUVOYL TETRAHYDROBIOPTERIN SYNTHASE"/>
    <property type="match status" value="1"/>
</dbReference>
<accession>A0A1X2HHQ4</accession>
<name>A0A1X2HHQ4_SYNRA</name>
<organism evidence="11 12">
    <name type="scientific">Syncephalastrum racemosum</name>
    <name type="common">Filamentous fungus</name>
    <dbReference type="NCBI Taxonomy" id="13706"/>
    <lineage>
        <taxon>Eukaryota</taxon>
        <taxon>Fungi</taxon>
        <taxon>Fungi incertae sedis</taxon>
        <taxon>Mucoromycota</taxon>
        <taxon>Mucoromycotina</taxon>
        <taxon>Mucoromycetes</taxon>
        <taxon>Mucorales</taxon>
        <taxon>Syncephalastraceae</taxon>
        <taxon>Syncephalastrum</taxon>
    </lineage>
</organism>
<dbReference type="CDD" id="cd00470">
    <property type="entry name" value="PTPS"/>
    <property type="match status" value="1"/>
</dbReference>
<comment type="caution">
    <text evidence="11">The sequence shown here is derived from an EMBL/GenBank/DDBJ whole genome shotgun (WGS) entry which is preliminary data.</text>
</comment>
<dbReference type="InterPro" id="IPR038418">
    <property type="entry name" value="6-PTP_synth/QueD_sf"/>
</dbReference>
<keyword evidence="5 10" id="KW-0479">Metal-binding</keyword>
<dbReference type="InParanoid" id="A0A1X2HHQ4"/>
<dbReference type="SUPFAM" id="SSF55620">
    <property type="entry name" value="Tetrahydrobiopterin biosynthesis enzymes-like"/>
    <property type="match status" value="1"/>
</dbReference>
<feature type="binding site" evidence="10">
    <location>
        <position position="42"/>
    </location>
    <ligand>
        <name>Zn(2+)</name>
        <dbReference type="ChEBI" id="CHEBI:29105"/>
    </ligand>
</feature>
<dbReference type="GO" id="GO:0003874">
    <property type="term" value="F:6-pyruvoyltetrahydropterin synthase activity"/>
    <property type="evidence" value="ECO:0007669"/>
    <property type="project" value="UniProtKB-EC"/>
</dbReference>
<feature type="active site" description="Charge relay system" evidence="9">
    <location>
        <position position="83"/>
    </location>
</feature>
<dbReference type="UniPathway" id="UPA00849">
    <property type="reaction ID" value="UER00819"/>
</dbReference>
<dbReference type="PROSITE" id="PS00988">
    <property type="entry name" value="PTPS_2"/>
    <property type="match status" value="1"/>
</dbReference>